<accession>A0ABP5E9L3</accession>
<evidence type="ECO:0000313" key="2">
    <source>
        <dbReference type="Proteomes" id="UP001499854"/>
    </source>
</evidence>
<keyword evidence="2" id="KW-1185">Reference proteome</keyword>
<organism evidence="1 2">
    <name type="scientific">Catenulispora subtropica</name>
    <dbReference type="NCBI Taxonomy" id="450798"/>
    <lineage>
        <taxon>Bacteria</taxon>
        <taxon>Bacillati</taxon>
        <taxon>Actinomycetota</taxon>
        <taxon>Actinomycetes</taxon>
        <taxon>Catenulisporales</taxon>
        <taxon>Catenulisporaceae</taxon>
        <taxon>Catenulispora</taxon>
    </lineage>
</organism>
<protein>
    <submittedName>
        <fullName evidence="1">Uncharacterized protein</fullName>
    </submittedName>
</protein>
<gene>
    <name evidence="1" type="ORF">GCM10009838_66750</name>
</gene>
<dbReference type="Proteomes" id="UP001499854">
    <property type="component" value="Unassembled WGS sequence"/>
</dbReference>
<comment type="caution">
    <text evidence="1">The sequence shown here is derived from an EMBL/GenBank/DDBJ whole genome shotgun (WGS) entry which is preliminary data.</text>
</comment>
<reference evidence="2" key="1">
    <citation type="journal article" date="2019" name="Int. J. Syst. Evol. Microbiol.">
        <title>The Global Catalogue of Microorganisms (GCM) 10K type strain sequencing project: providing services to taxonomists for standard genome sequencing and annotation.</title>
        <authorList>
            <consortium name="The Broad Institute Genomics Platform"/>
            <consortium name="The Broad Institute Genome Sequencing Center for Infectious Disease"/>
            <person name="Wu L."/>
            <person name="Ma J."/>
        </authorList>
    </citation>
    <scope>NUCLEOTIDE SEQUENCE [LARGE SCALE GENOMIC DNA]</scope>
    <source>
        <strain evidence="2">JCM 16013</strain>
    </source>
</reference>
<dbReference type="EMBL" id="BAAAQM010000050">
    <property type="protein sequence ID" value="GAA1993387.1"/>
    <property type="molecule type" value="Genomic_DNA"/>
</dbReference>
<name>A0ABP5E9L3_9ACTN</name>
<proteinExistence type="predicted"/>
<sequence length="123" mass="12330">MAGSKRAANAAASPVTSTPVLETFQSSGSGAAAAGGALFEVDDVDEAVVRGAEGEFVVFEPAAEDVATGFCAVGGLSALDDEHPDSTVAVATAATRKTPVMTVLFAPLPMAHHSRCSPRVNGK</sequence>
<evidence type="ECO:0000313" key="1">
    <source>
        <dbReference type="EMBL" id="GAA1993387.1"/>
    </source>
</evidence>